<evidence type="ECO:0000313" key="3">
    <source>
        <dbReference type="Proteomes" id="UP000183192"/>
    </source>
</evidence>
<evidence type="ECO:0000313" key="2">
    <source>
        <dbReference type="EMBL" id="OIO08688.1"/>
    </source>
</evidence>
<accession>A0A1J4TB09</accession>
<reference evidence="2 3" key="1">
    <citation type="journal article" date="2016" name="Environ. Microbiol.">
        <title>Genomic resolution of a cold subsurface aquifer community provides metabolic insights for novel microbes adapted to high CO concentrations.</title>
        <authorList>
            <person name="Probst A.J."/>
            <person name="Castelle C.J."/>
            <person name="Singh A."/>
            <person name="Brown C.T."/>
            <person name="Anantharaman K."/>
            <person name="Sharon I."/>
            <person name="Hug L.A."/>
            <person name="Burstein D."/>
            <person name="Emerson J.B."/>
            <person name="Thomas B.C."/>
            <person name="Banfield J.F."/>
        </authorList>
    </citation>
    <scope>NUCLEOTIDE SEQUENCE [LARGE SCALE GENOMIC DNA]</scope>
    <source>
        <strain evidence="2">CG1_02_37_44</strain>
    </source>
</reference>
<dbReference type="AlphaFoldDB" id="A0A1J4TB09"/>
<dbReference type="InterPro" id="IPR001296">
    <property type="entry name" value="Glyco_trans_1"/>
</dbReference>
<sequence length="388" mass="45761">MKLIYIVNAKIPTDKANGYQICKMCEEFAKAGLEVELWIPTRESRFTQDSFEYYGLERNFKIKKIKSFDFIKFHKYLGKYSFWMQSIVYLLKLIFKKVDKDTIVYSRNPEIIWLFNLKGYKTFFEVHRWSETKLYFFEIFIKKVNKVIVVTEELRKKCMEIGFSKDRIIVAPDAVDLKIFDLDISKYDARKKLNLPNNKIILGYMGSFRTMGEEKGITEILKSLKIIQKKYPNIFFLAVGGGKDDIEFYRNLTKILGVGNSILLLSKVIRSDLAIYQKACDVLLMPFPRTKHFIYYMSPLKMFEYMASKRPIIATNLPSIREVLNSSNSYLVKPNDQKDLARGIRELLQDDNFSQNISLKAFRDVQNYTWDKRVKKIIDFIKNNKLSL</sequence>
<name>A0A1J4TB09_9BACT</name>
<dbReference type="STRING" id="1805146.AUJ27_00270"/>
<evidence type="ECO:0000259" key="1">
    <source>
        <dbReference type="Pfam" id="PF00534"/>
    </source>
</evidence>
<protein>
    <recommendedName>
        <fullName evidence="1">Glycosyl transferase family 1 domain-containing protein</fullName>
    </recommendedName>
</protein>
<dbReference type="Proteomes" id="UP000183192">
    <property type="component" value="Unassembled WGS sequence"/>
</dbReference>
<dbReference type="SUPFAM" id="SSF53756">
    <property type="entry name" value="UDP-Glycosyltransferase/glycogen phosphorylase"/>
    <property type="match status" value="1"/>
</dbReference>
<organism evidence="2 3">
    <name type="scientific">Candidatus Falkowbacteria bacterium CG1_02_37_44</name>
    <dbReference type="NCBI Taxonomy" id="1805146"/>
    <lineage>
        <taxon>Bacteria</taxon>
        <taxon>Candidatus Falkowiibacteriota</taxon>
    </lineage>
</organism>
<dbReference type="GO" id="GO:0016757">
    <property type="term" value="F:glycosyltransferase activity"/>
    <property type="evidence" value="ECO:0007669"/>
    <property type="project" value="InterPro"/>
</dbReference>
<dbReference type="PANTHER" id="PTHR12526">
    <property type="entry name" value="GLYCOSYLTRANSFERASE"/>
    <property type="match status" value="1"/>
</dbReference>
<dbReference type="Gene3D" id="3.40.50.2000">
    <property type="entry name" value="Glycogen Phosphorylase B"/>
    <property type="match status" value="2"/>
</dbReference>
<feature type="domain" description="Glycosyl transferase family 1" evidence="1">
    <location>
        <begin position="188"/>
        <end position="360"/>
    </location>
</feature>
<proteinExistence type="predicted"/>
<dbReference type="CDD" id="cd03801">
    <property type="entry name" value="GT4_PimA-like"/>
    <property type="match status" value="1"/>
</dbReference>
<comment type="caution">
    <text evidence="2">The sequence shown here is derived from an EMBL/GenBank/DDBJ whole genome shotgun (WGS) entry which is preliminary data.</text>
</comment>
<gene>
    <name evidence="2" type="ORF">AUJ27_00270</name>
</gene>
<dbReference type="Pfam" id="PF00534">
    <property type="entry name" value="Glycos_transf_1"/>
    <property type="match status" value="1"/>
</dbReference>
<dbReference type="EMBL" id="MNUU01000004">
    <property type="protein sequence ID" value="OIO08688.1"/>
    <property type="molecule type" value="Genomic_DNA"/>
</dbReference>